<sequence length="109" mass="11942">HRVQWTLLGIAPLCIACERVSKSLDFSSETPRVLQLHSTAIAGCCHHWGDSTAVHRTVEPPTRIVKSFPAASAHTCCCHQIWLRTPALIRRRCPHPPAGSTSCLGISHT</sequence>
<evidence type="ECO:0000313" key="3">
    <source>
        <dbReference type="Proteomes" id="UP000015106"/>
    </source>
</evidence>
<evidence type="ECO:0000256" key="1">
    <source>
        <dbReference type="SAM" id="SignalP"/>
    </source>
</evidence>
<feature type="signal peptide" evidence="1">
    <location>
        <begin position="1"/>
        <end position="16"/>
    </location>
</feature>
<reference evidence="3" key="1">
    <citation type="journal article" date="2013" name="Nature">
        <title>Draft genome of the wheat A-genome progenitor Triticum urartu.</title>
        <authorList>
            <person name="Ling H.Q."/>
            <person name="Zhao S."/>
            <person name="Liu D."/>
            <person name="Wang J."/>
            <person name="Sun H."/>
            <person name="Zhang C."/>
            <person name="Fan H."/>
            <person name="Li D."/>
            <person name="Dong L."/>
            <person name="Tao Y."/>
            <person name="Gao C."/>
            <person name="Wu H."/>
            <person name="Li Y."/>
            <person name="Cui Y."/>
            <person name="Guo X."/>
            <person name="Zheng S."/>
            <person name="Wang B."/>
            <person name="Yu K."/>
            <person name="Liang Q."/>
            <person name="Yang W."/>
            <person name="Lou X."/>
            <person name="Chen J."/>
            <person name="Feng M."/>
            <person name="Jian J."/>
            <person name="Zhang X."/>
            <person name="Luo G."/>
            <person name="Jiang Y."/>
            <person name="Liu J."/>
            <person name="Wang Z."/>
            <person name="Sha Y."/>
            <person name="Zhang B."/>
            <person name="Wu H."/>
            <person name="Tang D."/>
            <person name="Shen Q."/>
            <person name="Xue P."/>
            <person name="Zou S."/>
            <person name="Wang X."/>
            <person name="Liu X."/>
            <person name="Wang F."/>
            <person name="Yang Y."/>
            <person name="An X."/>
            <person name="Dong Z."/>
            <person name="Zhang K."/>
            <person name="Zhang X."/>
            <person name="Luo M.C."/>
            <person name="Dvorak J."/>
            <person name="Tong Y."/>
            <person name="Wang J."/>
            <person name="Yang H."/>
            <person name="Li Z."/>
            <person name="Wang D."/>
            <person name="Zhang A."/>
            <person name="Wang J."/>
        </authorList>
    </citation>
    <scope>NUCLEOTIDE SEQUENCE</scope>
    <source>
        <strain evidence="3">cv. G1812</strain>
    </source>
</reference>
<reference evidence="2" key="2">
    <citation type="submission" date="2018-03" db="EMBL/GenBank/DDBJ databases">
        <title>The Triticum urartu genome reveals the dynamic nature of wheat genome evolution.</title>
        <authorList>
            <person name="Ling H."/>
            <person name="Ma B."/>
            <person name="Shi X."/>
            <person name="Liu H."/>
            <person name="Dong L."/>
            <person name="Sun H."/>
            <person name="Cao Y."/>
            <person name="Gao Q."/>
            <person name="Zheng S."/>
            <person name="Li Y."/>
            <person name="Yu Y."/>
            <person name="Du H."/>
            <person name="Qi M."/>
            <person name="Li Y."/>
            <person name="Yu H."/>
            <person name="Cui Y."/>
            <person name="Wang N."/>
            <person name="Chen C."/>
            <person name="Wu H."/>
            <person name="Zhao Y."/>
            <person name="Zhang J."/>
            <person name="Li Y."/>
            <person name="Zhou W."/>
            <person name="Zhang B."/>
            <person name="Hu W."/>
            <person name="Eijk M."/>
            <person name="Tang J."/>
            <person name="Witsenboer H."/>
            <person name="Zhao S."/>
            <person name="Li Z."/>
            <person name="Zhang A."/>
            <person name="Wang D."/>
            <person name="Liang C."/>
        </authorList>
    </citation>
    <scope>NUCLEOTIDE SEQUENCE [LARGE SCALE GENOMIC DNA]</scope>
    <source>
        <strain evidence="2">cv. G1812</strain>
    </source>
</reference>
<feature type="chain" id="PRO_5035736582" description="Secreted protein" evidence="1">
    <location>
        <begin position="17"/>
        <end position="109"/>
    </location>
</feature>
<dbReference type="Proteomes" id="UP000015106">
    <property type="component" value="Chromosome 4"/>
</dbReference>
<dbReference type="AlphaFoldDB" id="A0A8R7Q4S1"/>
<dbReference type="Gramene" id="TuG1812G0400001545.01.T01">
    <property type="protein sequence ID" value="TuG1812G0400001545.01.T01.cds292595"/>
    <property type="gene ID" value="TuG1812G0400001545.01"/>
</dbReference>
<keyword evidence="3" id="KW-1185">Reference proteome</keyword>
<dbReference type="EnsemblPlants" id="TuG1812G0400001545.01.T01">
    <property type="protein sequence ID" value="TuG1812G0400001545.01.T01.cds292595"/>
    <property type="gene ID" value="TuG1812G0400001545.01"/>
</dbReference>
<organism evidence="2 3">
    <name type="scientific">Triticum urartu</name>
    <name type="common">Red wild einkorn</name>
    <name type="synonym">Crithodium urartu</name>
    <dbReference type="NCBI Taxonomy" id="4572"/>
    <lineage>
        <taxon>Eukaryota</taxon>
        <taxon>Viridiplantae</taxon>
        <taxon>Streptophyta</taxon>
        <taxon>Embryophyta</taxon>
        <taxon>Tracheophyta</taxon>
        <taxon>Spermatophyta</taxon>
        <taxon>Magnoliopsida</taxon>
        <taxon>Liliopsida</taxon>
        <taxon>Poales</taxon>
        <taxon>Poaceae</taxon>
        <taxon>BOP clade</taxon>
        <taxon>Pooideae</taxon>
        <taxon>Triticodae</taxon>
        <taxon>Triticeae</taxon>
        <taxon>Triticinae</taxon>
        <taxon>Triticum</taxon>
    </lineage>
</organism>
<protein>
    <recommendedName>
        <fullName evidence="4">Secreted protein</fullName>
    </recommendedName>
</protein>
<proteinExistence type="predicted"/>
<evidence type="ECO:0008006" key="4">
    <source>
        <dbReference type="Google" id="ProtNLM"/>
    </source>
</evidence>
<accession>A0A8R7Q4S1</accession>
<evidence type="ECO:0000313" key="2">
    <source>
        <dbReference type="EnsemblPlants" id="TuG1812G0400001545.01.T01.cds292595"/>
    </source>
</evidence>
<name>A0A8R7Q4S1_TRIUA</name>
<reference evidence="2" key="3">
    <citation type="submission" date="2022-06" db="UniProtKB">
        <authorList>
            <consortium name="EnsemblPlants"/>
        </authorList>
    </citation>
    <scope>IDENTIFICATION</scope>
</reference>
<keyword evidence="1" id="KW-0732">Signal</keyword>